<dbReference type="EMBL" id="DPXL01000122">
    <property type="protein sequence ID" value="HCM31741.1"/>
    <property type="molecule type" value="Genomic_DNA"/>
</dbReference>
<organism evidence="3 4">
    <name type="scientific">Acinetobacter radioresistens</name>
    <dbReference type="NCBI Taxonomy" id="40216"/>
    <lineage>
        <taxon>Bacteria</taxon>
        <taxon>Pseudomonadati</taxon>
        <taxon>Pseudomonadota</taxon>
        <taxon>Gammaproteobacteria</taxon>
        <taxon>Moraxellales</taxon>
        <taxon>Moraxellaceae</taxon>
        <taxon>Acinetobacter</taxon>
    </lineage>
</organism>
<feature type="domain" description="Peptidase M28" evidence="2">
    <location>
        <begin position="93"/>
        <end position="305"/>
    </location>
</feature>
<evidence type="ECO:0000313" key="3">
    <source>
        <dbReference type="EMBL" id="HCM31741.1"/>
    </source>
</evidence>
<dbReference type="InterPro" id="IPR045175">
    <property type="entry name" value="M28_fam"/>
</dbReference>
<dbReference type="Pfam" id="PF04389">
    <property type="entry name" value="Peptidase_M28"/>
    <property type="match status" value="1"/>
</dbReference>
<name>A0A3D3G5R1_ACIRA</name>
<protein>
    <submittedName>
        <fullName evidence="3">Peptidase M28</fullName>
    </submittedName>
</protein>
<dbReference type="GO" id="GO:0008235">
    <property type="term" value="F:metalloexopeptidase activity"/>
    <property type="evidence" value="ECO:0007669"/>
    <property type="project" value="InterPro"/>
</dbReference>
<evidence type="ECO:0000259" key="2">
    <source>
        <dbReference type="Pfam" id="PF04389"/>
    </source>
</evidence>
<sequence>MWNRLIYRYLILIISGFFSCVAAADLSTSFKQADPSNLTVYMNQIIRPGVARNYKNVEELNRISAGLKEQMRLFGIPCNYQTYEVYGKNYRNVLCYINVGRSDKMIIGAHYDAFEKTSGADANASGVAGVLEIARILAAERSSLKHNIEFVFYTLKEQPFFKTAQMGSYIHAKSVQQQKEQIKAAFILDMIGYYDIKNVQQYPAGMKWIYPSHANFIATLSNIQSSEIGNAYCASMQKLNQLDCQRMVTPSLLAGADFSDHFNYWQFDIPAILITDTGKYRNKFYHTQEDRIDKLDTVKMAQVINGLASTILESNF</sequence>
<dbReference type="GO" id="GO:0006508">
    <property type="term" value="P:proteolysis"/>
    <property type="evidence" value="ECO:0007669"/>
    <property type="project" value="InterPro"/>
</dbReference>
<dbReference type="AlphaFoldDB" id="A0A3D3G5R1"/>
<comment type="caution">
    <text evidence="3">The sequence shown here is derived from an EMBL/GenBank/DDBJ whole genome shotgun (WGS) entry which is preliminary data.</text>
</comment>
<dbReference type="InterPro" id="IPR007484">
    <property type="entry name" value="Peptidase_M28"/>
</dbReference>
<feature type="chain" id="PRO_5017731095" evidence="1">
    <location>
        <begin position="25"/>
        <end position="316"/>
    </location>
</feature>
<gene>
    <name evidence="3" type="ORF">DIC32_09615</name>
</gene>
<evidence type="ECO:0000256" key="1">
    <source>
        <dbReference type="SAM" id="SignalP"/>
    </source>
</evidence>
<dbReference type="Gene3D" id="3.40.630.10">
    <property type="entry name" value="Zn peptidases"/>
    <property type="match status" value="1"/>
</dbReference>
<dbReference type="SUPFAM" id="SSF53187">
    <property type="entry name" value="Zn-dependent exopeptidases"/>
    <property type="match status" value="1"/>
</dbReference>
<evidence type="ECO:0000313" key="4">
    <source>
        <dbReference type="Proteomes" id="UP000262257"/>
    </source>
</evidence>
<dbReference type="PROSITE" id="PS51257">
    <property type="entry name" value="PROKAR_LIPOPROTEIN"/>
    <property type="match status" value="1"/>
</dbReference>
<keyword evidence="1" id="KW-0732">Signal</keyword>
<dbReference type="Proteomes" id="UP000262257">
    <property type="component" value="Unassembled WGS sequence"/>
</dbReference>
<reference evidence="3 4" key="1">
    <citation type="journal article" date="2018" name="Nat. Biotechnol.">
        <title>A standardized bacterial taxonomy based on genome phylogeny substantially revises the tree of life.</title>
        <authorList>
            <person name="Parks D.H."/>
            <person name="Chuvochina M."/>
            <person name="Waite D.W."/>
            <person name="Rinke C."/>
            <person name="Skarshewski A."/>
            <person name="Chaumeil P.A."/>
            <person name="Hugenholtz P."/>
        </authorList>
    </citation>
    <scope>NUCLEOTIDE SEQUENCE [LARGE SCALE GENOMIC DNA]</scope>
    <source>
        <strain evidence="3">UBA10045</strain>
    </source>
</reference>
<accession>A0A3D3G5R1</accession>
<feature type="signal peptide" evidence="1">
    <location>
        <begin position="1"/>
        <end position="24"/>
    </location>
</feature>
<proteinExistence type="predicted"/>
<dbReference type="PANTHER" id="PTHR12147:SF26">
    <property type="entry name" value="PEPTIDASE M28 DOMAIN-CONTAINING PROTEIN"/>
    <property type="match status" value="1"/>
</dbReference>
<dbReference type="PANTHER" id="PTHR12147">
    <property type="entry name" value="METALLOPEPTIDASE M28 FAMILY MEMBER"/>
    <property type="match status" value="1"/>
</dbReference>